<evidence type="ECO:0000256" key="9">
    <source>
        <dbReference type="ARBA" id="ARBA00061532"/>
    </source>
</evidence>
<dbReference type="Pfam" id="PF03023">
    <property type="entry name" value="MurJ"/>
    <property type="match status" value="1"/>
</dbReference>
<dbReference type="PANTHER" id="PTHR43486">
    <property type="entry name" value="LIPID II FLIPPASE MURJ-RELATED"/>
    <property type="match status" value="1"/>
</dbReference>
<evidence type="ECO:0000313" key="15">
    <source>
        <dbReference type="Proteomes" id="UP001240777"/>
    </source>
</evidence>
<gene>
    <name evidence="10 13" type="primary">murJ</name>
    <name evidence="12" type="ORF">Q5I04_05675</name>
    <name evidence="13" type="ORF">Q5I06_06090</name>
</gene>
<feature type="transmembrane region" description="Helical" evidence="10">
    <location>
        <begin position="76"/>
        <end position="97"/>
    </location>
</feature>
<keyword evidence="10 11" id="KW-0961">Cell wall biogenesis/degradation</keyword>
<keyword evidence="2 10" id="KW-1003">Cell membrane</keyword>
<comment type="pathway">
    <text evidence="10">Cell wall biogenesis; peptidoglycan biosynthesis.</text>
</comment>
<keyword evidence="6 10" id="KW-1133">Transmembrane helix</keyword>
<dbReference type="NCBIfam" id="TIGR01695">
    <property type="entry name" value="murJ_mviN"/>
    <property type="match status" value="1"/>
</dbReference>
<evidence type="ECO:0000256" key="6">
    <source>
        <dbReference type="ARBA" id="ARBA00022989"/>
    </source>
</evidence>
<protein>
    <recommendedName>
        <fullName evidence="10">Probable lipid II flippase MurJ</fullName>
    </recommendedName>
</protein>
<dbReference type="GO" id="GO:0015648">
    <property type="term" value="F:lipid-linked peptidoglycan transporter activity"/>
    <property type="evidence" value="ECO:0007669"/>
    <property type="project" value="UniProtKB-UniRule"/>
</dbReference>
<evidence type="ECO:0000256" key="5">
    <source>
        <dbReference type="ARBA" id="ARBA00022984"/>
    </source>
</evidence>
<dbReference type="Proteomes" id="UP001240777">
    <property type="component" value="Unassembled WGS sequence"/>
</dbReference>
<evidence type="ECO:0000256" key="3">
    <source>
        <dbReference type="ARBA" id="ARBA00022692"/>
    </source>
</evidence>
<feature type="transmembrane region" description="Helical" evidence="10">
    <location>
        <begin position="455"/>
        <end position="477"/>
    </location>
</feature>
<dbReference type="EMBL" id="JAUYZK010000008">
    <property type="protein sequence ID" value="MDP2539340.1"/>
    <property type="molecule type" value="Genomic_DNA"/>
</dbReference>
<dbReference type="GO" id="GO:0008360">
    <property type="term" value="P:regulation of cell shape"/>
    <property type="evidence" value="ECO:0007669"/>
    <property type="project" value="UniProtKB-UniRule"/>
</dbReference>
<dbReference type="GO" id="GO:0071555">
    <property type="term" value="P:cell wall organization"/>
    <property type="evidence" value="ECO:0007669"/>
    <property type="project" value="UniProtKB-UniRule"/>
</dbReference>
<keyword evidence="5 10" id="KW-0573">Peptidoglycan synthesis</keyword>
<reference evidence="13 15" key="1">
    <citation type="submission" date="2023-07" db="EMBL/GenBank/DDBJ databases">
        <title>Unpublished Manusciprt.</title>
        <authorList>
            <person name="Aydin F."/>
            <person name="Tarhane S."/>
            <person name="Saticioglu I.B."/>
            <person name="Karakaya E."/>
            <person name="Abay S."/>
            <person name="Guran O."/>
            <person name="Bozkurt E."/>
            <person name="Uzum N."/>
            <person name="Olgun K."/>
            <person name="Jablonski D."/>
        </authorList>
    </citation>
    <scope>NUCLEOTIDE SEQUENCE</scope>
    <source>
        <strain evidence="15">faydin-H75</strain>
        <strain evidence="13">Faydin-H76</strain>
    </source>
</reference>
<comment type="function">
    <text evidence="8 10 11">Involved in peptidoglycan biosynthesis. Transports lipid-linked peptidoglycan precursors from the inner to the outer leaflet of the cytoplasmic membrane.</text>
</comment>
<comment type="subcellular location">
    <subcellularLocation>
        <location evidence="1 10">Cell membrane</location>
        <topology evidence="1 10">Multi-pass membrane protein</topology>
    </subcellularLocation>
</comment>
<feature type="transmembrane region" description="Helical" evidence="10">
    <location>
        <begin position="360"/>
        <end position="388"/>
    </location>
</feature>
<comment type="similarity">
    <text evidence="9 10 11">Belongs to the MurJ/MviN family.</text>
</comment>
<evidence type="ECO:0000256" key="11">
    <source>
        <dbReference type="PIRNR" id="PIRNR002869"/>
    </source>
</evidence>
<feature type="transmembrane region" description="Helical" evidence="10">
    <location>
        <begin position="423"/>
        <end position="443"/>
    </location>
</feature>
<evidence type="ECO:0000313" key="12">
    <source>
        <dbReference type="EMBL" id="MDO7253396.1"/>
    </source>
</evidence>
<keyword evidence="15" id="KW-1185">Reference proteome</keyword>
<sequence>MLRRAFFTNSSGIMCSRVLGFFRDIYTAQILGVGVYSDIFFVAFKFPNLFRRIFGEGAFAQSFLPSFISSQRKGIFSVNVFIIFALILGFFSVLVWAGSSWVTKLLAYGFDEQTIVLAEPIVVINFWYLELVFIVTFFSTILQYKNNFWVSAYNSTLLNICMIIALYLAKDSDMMDVVYILSYGVLCGGIAQILLHFYPLYKLGFFKLFSVGIKQIYLIGFSNISKSKSLAIVAKNDLKNFFKQFLPSVLGSSTAQIASFIDTALASFLVSGSISYLYYANRIFQLPLSIFAIAISTALFPMVAKAIKNSQEKQALASMKKSFWFLFVMLLGCTIGGMMLKNEIIWLLFEKGKFLRNDTLISANVFAMYMIGLLPFGLARVFSLWLYAHKRQGRAASISAISLCFGVICSLVLMQFFQAQGLALAGSLSGIMLFVLSVREFGIKRFWDIISYKKGWFALVVLGIIEIVVLKIFLHFFHIN</sequence>
<evidence type="ECO:0000313" key="14">
    <source>
        <dbReference type="Proteomes" id="UP001177258"/>
    </source>
</evidence>
<feature type="transmembrane region" description="Helical" evidence="10">
    <location>
        <begin position="26"/>
        <end position="44"/>
    </location>
</feature>
<reference evidence="12 14" key="3">
    <citation type="journal article" date="2024" name="Syst. Appl. Microbiol.">
        <title>Helicobacter cappadocius sp. nov., from lizards: The first psychrotrophic Helicobacter species.</title>
        <authorList>
            <person name="Aydin F."/>
            <person name="Tarhane S."/>
            <person name="Karakaya E."/>
            <person name="Abay S."/>
            <person name="Kayman T."/>
            <person name="Guran O."/>
            <person name="Bozkurt E."/>
            <person name="Uzum N."/>
            <person name="Avci A."/>
            <person name="Olgun K."/>
            <person name="Jablonski D."/>
            <person name="Guran C."/>
            <person name="Burcin Saticioglu I."/>
        </authorList>
    </citation>
    <scope>NUCLEOTIDE SEQUENCE [LARGE SCALE GENOMIC DNA]</scope>
    <source>
        <strain evidence="12">Faydin-H75</strain>
        <strain evidence="14">faydin-H76</strain>
    </source>
</reference>
<reference evidence="12" key="2">
    <citation type="submission" date="2023-07" db="EMBL/GenBank/DDBJ databases">
        <authorList>
            <person name="Aydin F."/>
            <person name="Tarhane S."/>
            <person name="Saticioglu I.B."/>
            <person name="Karakaya E."/>
            <person name="Abay S."/>
            <person name="Guran O."/>
            <person name="Bozkurt E."/>
            <person name="Uzum N."/>
            <person name="Olgun K."/>
            <person name="Jablonski D."/>
        </authorList>
    </citation>
    <scope>NUCLEOTIDE SEQUENCE</scope>
    <source>
        <strain evidence="12">Faydin-H75</strain>
    </source>
</reference>
<keyword evidence="3 10" id="KW-0812">Transmembrane</keyword>
<evidence type="ECO:0000313" key="13">
    <source>
        <dbReference type="EMBL" id="MDP2539340.1"/>
    </source>
</evidence>
<keyword evidence="10 11" id="KW-0813">Transport</keyword>
<evidence type="ECO:0000256" key="10">
    <source>
        <dbReference type="HAMAP-Rule" id="MF_02078"/>
    </source>
</evidence>
<dbReference type="PRINTS" id="PR01806">
    <property type="entry name" value="VIRFACTRMVIN"/>
</dbReference>
<organism evidence="13 14">
    <name type="scientific">Helicobacter cappadocius</name>
    <dbReference type="NCBI Taxonomy" id="3063998"/>
    <lineage>
        <taxon>Bacteria</taxon>
        <taxon>Pseudomonadati</taxon>
        <taxon>Campylobacterota</taxon>
        <taxon>Epsilonproteobacteria</taxon>
        <taxon>Campylobacterales</taxon>
        <taxon>Helicobacteraceae</taxon>
        <taxon>Helicobacter</taxon>
    </lineage>
</organism>
<dbReference type="PANTHER" id="PTHR43486:SF1">
    <property type="entry name" value="LIPID II FLIPPASE MURJ-RELATED"/>
    <property type="match status" value="1"/>
</dbReference>
<dbReference type="CDD" id="cd13123">
    <property type="entry name" value="MATE_MurJ_like"/>
    <property type="match status" value="1"/>
</dbReference>
<feature type="transmembrane region" description="Helical" evidence="10">
    <location>
        <begin position="284"/>
        <end position="303"/>
    </location>
</feature>
<dbReference type="EMBL" id="JAUPEV010000008">
    <property type="protein sequence ID" value="MDO7253396.1"/>
    <property type="molecule type" value="Genomic_DNA"/>
</dbReference>
<feature type="transmembrane region" description="Helical" evidence="10">
    <location>
        <begin position="323"/>
        <end position="340"/>
    </location>
</feature>
<evidence type="ECO:0000256" key="2">
    <source>
        <dbReference type="ARBA" id="ARBA00022475"/>
    </source>
</evidence>
<dbReference type="GO" id="GO:0005886">
    <property type="term" value="C:plasma membrane"/>
    <property type="evidence" value="ECO:0007669"/>
    <property type="project" value="UniProtKB-SubCell"/>
</dbReference>
<dbReference type="PIRSF" id="PIRSF002869">
    <property type="entry name" value="MviN"/>
    <property type="match status" value="1"/>
</dbReference>
<feature type="transmembrane region" description="Helical" evidence="10">
    <location>
        <begin position="180"/>
        <end position="201"/>
    </location>
</feature>
<evidence type="ECO:0000256" key="8">
    <source>
        <dbReference type="ARBA" id="ARBA00060041"/>
    </source>
</evidence>
<feature type="transmembrane region" description="Helical" evidence="10">
    <location>
        <begin position="117"/>
        <end position="141"/>
    </location>
</feature>
<evidence type="ECO:0000256" key="4">
    <source>
        <dbReference type="ARBA" id="ARBA00022960"/>
    </source>
</evidence>
<feature type="transmembrane region" description="Helical" evidence="10">
    <location>
        <begin position="148"/>
        <end position="168"/>
    </location>
</feature>
<dbReference type="RefSeq" id="WP_305517240.1">
    <property type="nucleotide sequence ID" value="NZ_JAUPEV010000008.1"/>
</dbReference>
<keyword evidence="4 10" id="KW-0133">Cell shape</keyword>
<dbReference type="GO" id="GO:0009252">
    <property type="term" value="P:peptidoglycan biosynthetic process"/>
    <property type="evidence" value="ECO:0007669"/>
    <property type="project" value="UniProtKB-UniRule"/>
</dbReference>
<name>A0AA90PKW9_9HELI</name>
<dbReference type="InterPro" id="IPR004268">
    <property type="entry name" value="MurJ"/>
</dbReference>
<dbReference type="AlphaFoldDB" id="A0AA90PKW9"/>
<comment type="caution">
    <text evidence="10">Lacks conserved residue(s) required for the propagation of feature annotation.</text>
</comment>
<proteinExistence type="inferred from homology"/>
<feature type="transmembrane region" description="Helical" evidence="10">
    <location>
        <begin position="395"/>
        <end position="417"/>
    </location>
</feature>
<dbReference type="Proteomes" id="UP001177258">
    <property type="component" value="Unassembled WGS sequence"/>
</dbReference>
<keyword evidence="7 10" id="KW-0472">Membrane</keyword>
<evidence type="ECO:0000256" key="1">
    <source>
        <dbReference type="ARBA" id="ARBA00004651"/>
    </source>
</evidence>
<dbReference type="HAMAP" id="MF_02078">
    <property type="entry name" value="MurJ_MviN"/>
    <property type="match status" value="1"/>
</dbReference>
<comment type="caution">
    <text evidence="13">The sequence shown here is derived from an EMBL/GenBank/DDBJ whole genome shotgun (WGS) entry which is preliminary data.</text>
</comment>
<evidence type="ECO:0000256" key="7">
    <source>
        <dbReference type="ARBA" id="ARBA00023136"/>
    </source>
</evidence>
<accession>A0AA90PKW9</accession>